<keyword evidence="2" id="KW-1185">Reference proteome</keyword>
<dbReference type="AlphaFoldDB" id="A0A2T5GMS4"/>
<protein>
    <submittedName>
        <fullName evidence="1">Uncharacterized protein</fullName>
    </submittedName>
</protein>
<reference evidence="1 2" key="1">
    <citation type="submission" date="2018-04" db="EMBL/GenBank/DDBJ databases">
        <title>Genomic Encyclopedia of Type Strains, Phase III (KMG-III): the genomes of soil and plant-associated and newly described type strains.</title>
        <authorList>
            <person name="Whitman W."/>
        </authorList>
    </citation>
    <scope>NUCLEOTIDE SEQUENCE [LARGE SCALE GENOMIC DNA]</scope>
    <source>
        <strain evidence="1 2">MA101b</strain>
    </source>
</reference>
<gene>
    <name evidence="1" type="ORF">C8J26_2340</name>
</gene>
<dbReference type="EMBL" id="QAOG01000003">
    <property type="protein sequence ID" value="PTQ60626.1"/>
    <property type="molecule type" value="Genomic_DNA"/>
</dbReference>
<name>A0A2T5GMS4_9SPHN</name>
<proteinExistence type="predicted"/>
<accession>A0A2T5GMS4</accession>
<sequence length="31" mass="3370">MIRRSLGTLVLLLLVVVLVRHLAATKAARDA</sequence>
<comment type="caution">
    <text evidence="1">The sequence shown here is derived from an EMBL/GenBank/DDBJ whole genome shotgun (WGS) entry which is preliminary data.</text>
</comment>
<organism evidence="1 2">
    <name type="scientific">Sphingomonas aurantiaca</name>
    <dbReference type="NCBI Taxonomy" id="185949"/>
    <lineage>
        <taxon>Bacteria</taxon>
        <taxon>Pseudomonadati</taxon>
        <taxon>Pseudomonadota</taxon>
        <taxon>Alphaproteobacteria</taxon>
        <taxon>Sphingomonadales</taxon>
        <taxon>Sphingomonadaceae</taxon>
        <taxon>Sphingomonas</taxon>
    </lineage>
</organism>
<evidence type="ECO:0000313" key="1">
    <source>
        <dbReference type="EMBL" id="PTQ60626.1"/>
    </source>
</evidence>
<dbReference type="Proteomes" id="UP000244189">
    <property type="component" value="Unassembled WGS sequence"/>
</dbReference>
<evidence type="ECO:0000313" key="2">
    <source>
        <dbReference type="Proteomes" id="UP000244189"/>
    </source>
</evidence>